<evidence type="ECO:0000313" key="3">
    <source>
        <dbReference type="Proteomes" id="UP000289996"/>
    </source>
</evidence>
<feature type="signal peptide" evidence="1">
    <location>
        <begin position="1"/>
        <end position="21"/>
    </location>
</feature>
<accession>A0A660DW15</accession>
<proteinExistence type="predicted"/>
<evidence type="ECO:0000256" key="1">
    <source>
        <dbReference type="SAM" id="SignalP"/>
    </source>
</evidence>
<feature type="chain" id="PRO_5024854895" evidence="1">
    <location>
        <begin position="22"/>
        <end position="131"/>
    </location>
</feature>
<organism evidence="2 3">
    <name type="scientific">Lactiplantibacillus mudanjiangensis</name>
    <dbReference type="NCBI Taxonomy" id="1296538"/>
    <lineage>
        <taxon>Bacteria</taxon>
        <taxon>Bacillati</taxon>
        <taxon>Bacillota</taxon>
        <taxon>Bacilli</taxon>
        <taxon>Lactobacillales</taxon>
        <taxon>Lactobacillaceae</taxon>
        <taxon>Lactiplantibacillus</taxon>
    </lineage>
</organism>
<protein>
    <submittedName>
        <fullName evidence="2">Uncharacterized protein</fullName>
    </submittedName>
</protein>
<dbReference type="OrthoDB" id="9740835at2"/>
<dbReference type="Proteomes" id="UP000289996">
    <property type="component" value="Unassembled WGS sequence"/>
</dbReference>
<dbReference type="PROSITE" id="PS51257">
    <property type="entry name" value="PROKAR_LIPOPROTEIN"/>
    <property type="match status" value="1"/>
</dbReference>
<keyword evidence="1" id="KW-0732">Signal</keyword>
<evidence type="ECO:0000313" key="2">
    <source>
        <dbReference type="EMBL" id="VDG27831.1"/>
    </source>
</evidence>
<keyword evidence="3" id="KW-1185">Reference proteome</keyword>
<dbReference type="RefSeq" id="WP_130851542.1">
    <property type="nucleotide sequence ID" value="NZ_UYIG01000057.1"/>
</dbReference>
<gene>
    <name evidence="2" type="ORF">MUDAN_MDHGFNIF_02655</name>
</gene>
<name>A0A660DW15_9LACO</name>
<dbReference type="EMBL" id="UYIG01000057">
    <property type="protein sequence ID" value="VDG27831.1"/>
    <property type="molecule type" value="Genomic_DNA"/>
</dbReference>
<reference evidence="2 3" key="1">
    <citation type="submission" date="2018-11" db="EMBL/GenBank/DDBJ databases">
        <authorList>
            <person name="Wuyts S."/>
        </authorList>
    </citation>
    <scope>NUCLEOTIDE SEQUENCE [LARGE SCALE GENOMIC DNA]</scope>
    <source>
        <strain evidence="2">Lactobacillus mudanjiangensis AMBF249</strain>
    </source>
</reference>
<dbReference type="AlphaFoldDB" id="A0A660DW15"/>
<sequence length="131" mass="14559">MIKAKLVKMIALLSSLLIILAACGTSDIKNGKVATKSYSIVRTNVDHENVFTMIPVVISTGKSTSVIYTPMYDNIDHLKVWYEDKGKVKLLKTDNFDFVKTKRTSYVKIAANDAGKSDIPCVVYKSEAKHD</sequence>